<protein>
    <submittedName>
        <fullName evidence="1">Uncharacterized protein</fullName>
    </submittedName>
</protein>
<organism evidence="1 7">
    <name type="scientific">Synechococcus phage S-CAM1</name>
    <dbReference type="NCBI Taxonomy" id="754037"/>
    <lineage>
        <taxon>Viruses</taxon>
        <taxon>Duplodnaviria</taxon>
        <taxon>Heunggongvirae</taxon>
        <taxon>Uroviricota</taxon>
        <taxon>Caudoviricetes</taxon>
        <taxon>Pantevenvirales</taxon>
        <taxon>Kyanoviridae</taxon>
        <taxon>Anaposvirus</taxon>
        <taxon>Anaposvirus socalone</taxon>
    </lineage>
</organism>
<dbReference type="GeneID" id="15009654"/>
<evidence type="ECO:0000313" key="3">
    <source>
        <dbReference type="EMBL" id="AOV57603.1"/>
    </source>
</evidence>
<gene>
    <name evidence="4" type="ORF">C030809_098</name>
    <name evidence="6" type="ORF">C290910_098</name>
    <name evidence="3" type="ORF">N170310_098</name>
    <name evidence="2" type="ORF">N330309_098</name>
    <name evidence="5" type="ORF">S170810_098</name>
    <name evidence="1" type="ORF">SXBG_00233</name>
</gene>
<reference evidence="8 9" key="2">
    <citation type="journal article" date="2016" name="Virology">
        <title>The genomic content and context of auxiliary metabolic genes in marine cyanomyoviruses.</title>
        <authorList>
            <person name="Crummett L.T."/>
            <person name="Puxty R.J."/>
            <person name="Weihe C."/>
            <person name="Marston M.F."/>
            <person name="Martiny J.B."/>
        </authorList>
    </citation>
    <scope>NUCLEOTIDE SEQUENCE [LARGE SCALE GENOMIC DNA]</scope>
    <source>
        <strain evidence="2">0309SB33</strain>
        <strain evidence="3">0310NB17</strain>
        <strain evidence="4">0809CC03</strain>
        <strain evidence="5">0810SB17</strain>
        <strain evidence="6">0910CC29</strain>
    </source>
</reference>
<evidence type="ECO:0000313" key="1">
    <source>
        <dbReference type="EMBL" id="AGH26968.1"/>
    </source>
</evidence>
<name>M4QFF7_9CAUD</name>
<evidence type="ECO:0000313" key="8">
    <source>
        <dbReference type="Proteomes" id="UP000240287"/>
    </source>
</evidence>
<dbReference type="Proteomes" id="UP000241591">
    <property type="component" value="Segment"/>
</dbReference>
<dbReference type="EMBL" id="KU686196">
    <property type="protein sequence ID" value="AOV58353.1"/>
    <property type="molecule type" value="Genomic_DNA"/>
</dbReference>
<dbReference type="InterPro" id="IPR023366">
    <property type="entry name" value="ATP_synth_asu-like_sf"/>
</dbReference>
<dbReference type="EMBL" id="KU686192">
    <property type="protein sequence ID" value="AOV57353.1"/>
    <property type="molecule type" value="Genomic_DNA"/>
</dbReference>
<evidence type="ECO:0000313" key="7">
    <source>
        <dbReference type="Proteomes" id="UP000203521"/>
    </source>
</evidence>
<accession>M4QFF7</accession>
<evidence type="ECO:0000313" key="2">
    <source>
        <dbReference type="EMBL" id="AOV57353.1"/>
    </source>
</evidence>
<dbReference type="Proteomes" id="UP000241494">
    <property type="component" value="Segment"/>
</dbReference>
<evidence type="ECO:0000313" key="4">
    <source>
        <dbReference type="EMBL" id="AOV57853.1"/>
    </source>
</evidence>
<dbReference type="EMBL" id="KU686195">
    <property type="protein sequence ID" value="AOV58103.1"/>
    <property type="molecule type" value="Genomic_DNA"/>
</dbReference>
<reference evidence="1 7" key="1">
    <citation type="submission" date="2010-11" db="EMBL/GenBank/DDBJ databases">
        <title>The Genome Sequence of Synechococcus phage S-CAM1 0208SB26.</title>
        <authorList>
            <consortium name="The Broad Institute Genome Sequencing Platform"/>
            <person name="Henn M.R."/>
            <person name="Martiny J."/>
            <person name="Weihe C."/>
            <person name="Levin J."/>
            <person name="Malboeuf C."/>
            <person name="Casali M."/>
            <person name="Russ C."/>
            <person name="Lennon N."/>
            <person name="Chapman S.B."/>
            <person name="Erlich R."/>
            <person name="Young S.K."/>
            <person name="Yandava C."/>
            <person name="Zeng Q."/>
            <person name="Alvarado L."/>
            <person name="Anderson S."/>
            <person name="Berlin A."/>
            <person name="Chen Z."/>
            <person name="Freedman E."/>
            <person name="Gellesch M."/>
            <person name="Goldberg J."/>
            <person name="Green L."/>
            <person name="Griggs A."/>
            <person name="Gujja S."/>
            <person name="Heilman E.R."/>
            <person name="Heiman D."/>
            <person name="Hollinger A."/>
            <person name="Howarth C."/>
            <person name="Larson L."/>
            <person name="Mehta T."/>
            <person name="Pearson M."/>
            <person name="Roberts A."/>
            <person name="Ryan E."/>
            <person name="Saif S."/>
            <person name="Shea T."/>
            <person name="Shenoy N."/>
            <person name="Sisk P."/>
            <person name="Stolte C."/>
            <person name="Sykes S."/>
            <person name="White J."/>
            <person name="Haas B."/>
            <person name="Nusbaum C."/>
            <person name="Birren B."/>
        </authorList>
    </citation>
    <scope>NUCLEOTIDE SEQUENCE [LARGE SCALE GENOMIC DNA]</scope>
    <source>
        <strain evidence="1 7">S-CAM1</strain>
    </source>
</reference>
<sequence>MALLVTDNGEIDSLRNLLNYNQEIPRNLILKLFTTNTYPAESDTPSQTRYYEPYTNNNTLGYGSAPVTGYHQVENNRTNQNYANQYGILLNGNRWTIETLQTAAVAAVQGSGTQDEYTITVAANTGIKKGDYVTGGDVGTGAYVVDIDGLTLLLSVKNTGTFSNQNLDFGAGRTTASYPEQTFTFTGAAGDVYGYMLVRANNMPTTIHGVLDAGAASAGTTISKTGVRGTIGNDYIVLAAVANTTTISGTSGEFSVTVGATSGLAVGQRLTGTGVAAGARIAGIAGTTVYLDKALTGAATGNGVFQAEVGEDLTVGMAVSQTGTAGVVGGAPNGIDAATIITGIDHETYDDAGSVLQGQVTVYLNNVLIDNIQPSNNNDEVEFDFSKVTATGHGLVKGDAIYIDQGTGNTTTTPGTYTVFDVLDANTFTTTKALDGTGDLTLYSAIFFAERFTNGPYAIQNAGDQIKVTLNVSLD</sequence>
<dbReference type="Proteomes" id="UP000240287">
    <property type="component" value="Genome"/>
</dbReference>
<dbReference type="EMBL" id="KU686193">
    <property type="protein sequence ID" value="AOV57603.1"/>
    <property type="molecule type" value="Genomic_DNA"/>
</dbReference>
<proteinExistence type="predicted"/>
<dbReference type="EMBL" id="KU686194">
    <property type="protein sequence ID" value="AOV57853.1"/>
    <property type="molecule type" value="Genomic_DNA"/>
</dbReference>
<dbReference type="Proteomes" id="UP000203521">
    <property type="component" value="Segment"/>
</dbReference>
<dbReference type="Proteomes" id="UP000241265">
    <property type="component" value="Genome"/>
</dbReference>
<evidence type="ECO:0000313" key="6">
    <source>
        <dbReference type="EMBL" id="AOV58353.1"/>
    </source>
</evidence>
<keyword evidence="7" id="KW-1185">Reference proteome</keyword>
<evidence type="ECO:0000313" key="5">
    <source>
        <dbReference type="EMBL" id="AOV58103.1"/>
    </source>
</evidence>
<dbReference type="RefSeq" id="YP_007673146.1">
    <property type="nucleotide sequence ID" value="NC_020837.1"/>
</dbReference>
<dbReference type="KEGG" id="vg:15009654"/>
<dbReference type="EMBL" id="HQ634177">
    <property type="protein sequence ID" value="AGH26968.1"/>
    <property type="molecule type" value="Genomic_DNA"/>
</dbReference>
<dbReference type="OrthoDB" id="29881at10239"/>
<evidence type="ECO:0000313" key="9">
    <source>
        <dbReference type="Proteomes" id="UP000241265"/>
    </source>
</evidence>
<dbReference type="Gene3D" id="2.40.30.20">
    <property type="match status" value="1"/>
</dbReference>
<dbReference type="Proteomes" id="UP000241610">
    <property type="component" value="Segment"/>
</dbReference>